<evidence type="ECO:0000256" key="2">
    <source>
        <dbReference type="SAM" id="SignalP"/>
    </source>
</evidence>
<protein>
    <recommendedName>
        <fullName evidence="5">Flo11 domain-containing protein</fullName>
    </recommendedName>
</protein>
<feature type="signal peptide" evidence="2">
    <location>
        <begin position="1"/>
        <end position="22"/>
    </location>
</feature>
<dbReference type="AlphaFoldDB" id="A0A9P6VTK1"/>
<dbReference type="Gene3D" id="2.60.120.1560">
    <property type="match status" value="1"/>
</dbReference>
<comment type="caution">
    <text evidence="3">The sequence shown here is derived from an EMBL/GenBank/DDBJ whole genome shotgun (WGS) entry which is preliminary data.</text>
</comment>
<accession>A0A9P6VTK1</accession>
<feature type="region of interest" description="Disordered" evidence="1">
    <location>
        <begin position="329"/>
        <end position="406"/>
    </location>
</feature>
<dbReference type="Proteomes" id="UP000750334">
    <property type="component" value="Unassembled WGS sequence"/>
</dbReference>
<dbReference type="OrthoDB" id="4071849at2759"/>
<feature type="chain" id="PRO_5040131633" description="Flo11 domain-containing protein" evidence="2">
    <location>
        <begin position="23"/>
        <end position="406"/>
    </location>
</feature>
<reference evidence="3 4" key="1">
    <citation type="submission" date="2020-11" db="EMBL/GenBank/DDBJ databases">
        <title>Kefir isolates.</title>
        <authorList>
            <person name="Marcisauskas S."/>
            <person name="Kim Y."/>
            <person name="Blasche S."/>
        </authorList>
    </citation>
    <scope>NUCLEOTIDE SEQUENCE [LARGE SCALE GENOMIC DNA]</scope>
    <source>
        <strain evidence="3 4">OG2</strain>
    </source>
</reference>
<evidence type="ECO:0008006" key="5">
    <source>
        <dbReference type="Google" id="ProtNLM"/>
    </source>
</evidence>
<keyword evidence="4" id="KW-1185">Reference proteome</keyword>
<sequence>MIKLLILKIPLVLVSIFTLTYASIQTENLGHLNLQPGFAVKLYTSSLRGPDDYRRRPQYFKEKDFLKDSQLIAQNVIDMEIGAFWEPYINNNLFGFAVDPTITNFVVEMRGYIKAPLTGNLSISIDINSGFVCHEAMPSVYEAGYWIVKDSISLNGTSDGFICSYNSSDVNYKALIFEENCTSYQSCFDGGPSFHTVTTIIKDQYYPVVFYTYISGNYFLNDWALAYGDGSWGEFGNSVYYDPNDDFEAEDVNLNSGFPDACPHFHEEVFTATSFVTMSRTDDYDCPTQTPPSILASSSSSILASSSSSILPPSSSSILPSSTSSILPSSTSSILPSSTSSAIQPSSSGSSNSVSHSSSEQGSVATSSSTVSSSGSKISSASPSSSISSITGTSSMNNSQSSRSGT</sequence>
<proteinExistence type="predicted"/>
<feature type="non-terminal residue" evidence="3">
    <location>
        <position position="406"/>
    </location>
</feature>
<evidence type="ECO:0000313" key="3">
    <source>
        <dbReference type="EMBL" id="KAG0653433.1"/>
    </source>
</evidence>
<organism evidence="3 4">
    <name type="scientific">Maudiozyma exigua</name>
    <name type="common">Yeast</name>
    <name type="synonym">Kazachstania exigua</name>
    <dbReference type="NCBI Taxonomy" id="34358"/>
    <lineage>
        <taxon>Eukaryota</taxon>
        <taxon>Fungi</taxon>
        <taxon>Dikarya</taxon>
        <taxon>Ascomycota</taxon>
        <taxon>Saccharomycotina</taxon>
        <taxon>Saccharomycetes</taxon>
        <taxon>Saccharomycetales</taxon>
        <taxon>Saccharomycetaceae</taxon>
        <taxon>Maudiozyma</taxon>
    </lineage>
</organism>
<name>A0A9P6VTK1_MAUEX</name>
<gene>
    <name evidence="3" type="ORF">C6P45_003890</name>
</gene>
<evidence type="ECO:0000256" key="1">
    <source>
        <dbReference type="SAM" id="MobiDB-lite"/>
    </source>
</evidence>
<keyword evidence="2" id="KW-0732">Signal</keyword>
<dbReference type="EMBL" id="PUHR01000433">
    <property type="protein sequence ID" value="KAG0653433.1"/>
    <property type="molecule type" value="Genomic_DNA"/>
</dbReference>
<evidence type="ECO:0000313" key="4">
    <source>
        <dbReference type="Proteomes" id="UP000750334"/>
    </source>
</evidence>